<evidence type="ECO:0008006" key="3">
    <source>
        <dbReference type="Google" id="ProtNLM"/>
    </source>
</evidence>
<dbReference type="STRING" id="1432307.W9CCF3"/>
<evidence type="ECO:0000313" key="2">
    <source>
        <dbReference type="Proteomes" id="UP000019487"/>
    </source>
</evidence>
<dbReference type="SUPFAM" id="SSF57850">
    <property type="entry name" value="RING/U-box"/>
    <property type="match status" value="1"/>
</dbReference>
<reference evidence="1 2" key="1">
    <citation type="journal article" date="2014" name="Genome Announc.">
        <title>Draft genome sequence of Sclerotinia borealis, a psychrophilic plant pathogenic fungus.</title>
        <authorList>
            <person name="Mardanov A.V."/>
            <person name="Beletsky A.V."/>
            <person name="Kadnikov V.V."/>
            <person name="Ignatov A.N."/>
            <person name="Ravin N.V."/>
        </authorList>
    </citation>
    <scope>NUCLEOTIDE SEQUENCE [LARGE SCALE GENOMIC DNA]</scope>
    <source>
        <strain evidence="2">F-4157</strain>
    </source>
</reference>
<evidence type="ECO:0000313" key="1">
    <source>
        <dbReference type="EMBL" id="ESZ92235.1"/>
    </source>
</evidence>
<organism evidence="1 2">
    <name type="scientific">Sclerotinia borealis (strain F-4128)</name>
    <dbReference type="NCBI Taxonomy" id="1432307"/>
    <lineage>
        <taxon>Eukaryota</taxon>
        <taxon>Fungi</taxon>
        <taxon>Dikarya</taxon>
        <taxon>Ascomycota</taxon>
        <taxon>Pezizomycotina</taxon>
        <taxon>Leotiomycetes</taxon>
        <taxon>Helotiales</taxon>
        <taxon>Sclerotiniaceae</taxon>
        <taxon>Sclerotinia</taxon>
    </lineage>
</organism>
<sequence>MDSISTSCVFNETFHTICGHVVTHIEHNYDNCGEFDRNPYSPDGGKDEHEHGQNLEHIFCDRYHFALAKIEDTTICKFCVDDEDEGWDVDMFEESEYVSELSSTFGGVAIHPIEIQQRRHCWASYIELQRCLFARQEILERAANTAHDNLTTYMRDPMNWPFRLRISLEQDYETRHCNRRLFFLQMNFTLGELRQTVLHMEVEEEHHCLFEGERINPAILAPVSPAEVAHDEKCVICWQTLRDPEACGLNGIGRAFCGLHVFHHDCIARWFQELARSTCRAKKRVVRPWPAPA</sequence>
<protein>
    <recommendedName>
        <fullName evidence="3">RING-type domain-containing protein</fullName>
    </recommendedName>
</protein>
<gene>
    <name evidence="1" type="ORF">SBOR_7361</name>
</gene>
<proteinExistence type="predicted"/>
<keyword evidence="2" id="KW-1185">Reference proteome</keyword>
<dbReference type="Gene3D" id="3.30.40.10">
    <property type="entry name" value="Zinc/RING finger domain, C3HC4 (zinc finger)"/>
    <property type="match status" value="1"/>
</dbReference>
<accession>W9CCF3</accession>
<dbReference type="OrthoDB" id="8062037at2759"/>
<name>W9CCF3_SCLBF</name>
<dbReference type="EMBL" id="AYSA01000403">
    <property type="protein sequence ID" value="ESZ92235.1"/>
    <property type="molecule type" value="Genomic_DNA"/>
</dbReference>
<dbReference type="HOGENOM" id="CLU_1019385_0_0_1"/>
<dbReference type="InterPro" id="IPR013083">
    <property type="entry name" value="Znf_RING/FYVE/PHD"/>
</dbReference>
<comment type="caution">
    <text evidence="1">The sequence shown here is derived from an EMBL/GenBank/DDBJ whole genome shotgun (WGS) entry which is preliminary data.</text>
</comment>
<dbReference type="Proteomes" id="UP000019487">
    <property type="component" value="Unassembled WGS sequence"/>
</dbReference>
<dbReference type="AlphaFoldDB" id="W9CCF3"/>